<reference evidence="2 3" key="1">
    <citation type="journal article" date="2019" name="Int. J. Syst. Evol. Microbiol.">
        <title>The Global Catalogue of Microorganisms (GCM) 10K type strain sequencing project: providing services to taxonomists for standard genome sequencing and annotation.</title>
        <authorList>
            <consortium name="The Broad Institute Genomics Platform"/>
            <consortium name="The Broad Institute Genome Sequencing Center for Infectious Disease"/>
            <person name="Wu L."/>
            <person name="Ma J."/>
        </authorList>
    </citation>
    <scope>NUCLEOTIDE SEQUENCE [LARGE SCALE GENOMIC DNA]</scope>
    <source>
        <strain evidence="2 3">JCM 14331</strain>
    </source>
</reference>
<keyword evidence="1" id="KW-0732">Signal</keyword>
<dbReference type="EMBL" id="BAAAEO010000002">
    <property type="protein sequence ID" value="GAA0547200.1"/>
    <property type="molecule type" value="Genomic_DNA"/>
</dbReference>
<dbReference type="RefSeq" id="WP_226766331.1">
    <property type="nucleotide sequence ID" value="NZ_BAAAEO010000002.1"/>
</dbReference>
<protein>
    <recommendedName>
        <fullName evidence="4">DUF3299 domain-containing protein</fullName>
    </recommendedName>
</protein>
<keyword evidence="3" id="KW-1185">Reference proteome</keyword>
<evidence type="ECO:0008006" key="4">
    <source>
        <dbReference type="Google" id="ProtNLM"/>
    </source>
</evidence>
<evidence type="ECO:0000313" key="2">
    <source>
        <dbReference type="EMBL" id="GAA0547200.1"/>
    </source>
</evidence>
<evidence type="ECO:0000256" key="1">
    <source>
        <dbReference type="SAM" id="SignalP"/>
    </source>
</evidence>
<sequence length="200" mass="22063">MKLLPILLLLTTAALADTEPVDPLLAELEALTERIGEREPTAAEQRQMDDIIERMQQRGVAEMQQLVDGMIDASQGTGGSISLPVYPQAQLLIHIPASGSMTLGDEQYATLPGVSFVTADTPQQVLAFYRQQLPGYKLHRPSLLVDTDVALMQQLPAGFDYARHTGRAMSIPHVYIQPASDNERRKLAGAKTLFFVYYPQ</sequence>
<accession>A0ABN1DPE2</accession>
<organism evidence="2 3">
    <name type="scientific">Rheinheimera aquimaris</name>
    <dbReference type="NCBI Taxonomy" id="412437"/>
    <lineage>
        <taxon>Bacteria</taxon>
        <taxon>Pseudomonadati</taxon>
        <taxon>Pseudomonadota</taxon>
        <taxon>Gammaproteobacteria</taxon>
        <taxon>Chromatiales</taxon>
        <taxon>Chromatiaceae</taxon>
        <taxon>Rheinheimera</taxon>
    </lineage>
</organism>
<dbReference type="Proteomes" id="UP001501169">
    <property type="component" value="Unassembled WGS sequence"/>
</dbReference>
<evidence type="ECO:0000313" key="3">
    <source>
        <dbReference type="Proteomes" id="UP001501169"/>
    </source>
</evidence>
<feature type="chain" id="PRO_5047439996" description="DUF3299 domain-containing protein" evidence="1">
    <location>
        <begin position="17"/>
        <end position="200"/>
    </location>
</feature>
<name>A0ABN1DPE2_9GAMM</name>
<feature type="signal peptide" evidence="1">
    <location>
        <begin position="1"/>
        <end position="16"/>
    </location>
</feature>
<proteinExistence type="predicted"/>
<comment type="caution">
    <text evidence="2">The sequence shown here is derived from an EMBL/GenBank/DDBJ whole genome shotgun (WGS) entry which is preliminary data.</text>
</comment>
<gene>
    <name evidence="2" type="ORF">GCM10009098_13470</name>
</gene>